<keyword evidence="6" id="KW-1185">Reference proteome</keyword>
<reference evidence="5" key="1">
    <citation type="submission" date="2021-01" db="EMBL/GenBank/DDBJ databases">
        <authorList>
            <consortium name="Genoscope - CEA"/>
            <person name="William W."/>
        </authorList>
    </citation>
    <scope>NUCLEOTIDE SEQUENCE</scope>
</reference>
<dbReference type="GO" id="GO:0043565">
    <property type="term" value="F:sequence-specific DNA binding"/>
    <property type="evidence" value="ECO:0007669"/>
    <property type="project" value="InterPro"/>
</dbReference>
<organism evidence="5 6">
    <name type="scientific">Paramecium primaurelia</name>
    <dbReference type="NCBI Taxonomy" id="5886"/>
    <lineage>
        <taxon>Eukaryota</taxon>
        <taxon>Sar</taxon>
        <taxon>Alveolata</taxon>
        <taxon>Ciliophora</taxon>
        <taxon>Intramacronucleata</taxon>
        <taxon>Oligohymenophorea</taxon>
        <taxon>Peniculida</taxon>
        <taxon>Parameciidae</taxon>
        <taxon>Paramecium</taxon>
    </lineage>
</organism>
<dbReference type="OMA" id="WEFEHEA"/>
<comment type="caution">
    <text evidence="5">The sequence shown here is derived from an EMBL/GenBank/DDBJ whole genome shotgun (WGS) entry which is preliminary data.</text>
</comment>
<keyword evidence="1" id="KW-0238">DNA-binding</keyword>
<dbReference type="PANTHER" id="PTHR10015">
    <property type="entry name" value="HEAT SHOCK TRANSCRIPTION FACTOR"/>
    <property type="match status" value="1"/>
</dbReference>
<accession>A0A8S1Q0J4</accession>
<gene>
    <name evidence="5" type="ORF">PPRIM_AZ9-3.1.T1370018</name>
</gene>
<protein>
    <recommendedName>
        <fullName evidence="4">HSF-type DNA-binding domain-containing protein</fullName>
    </recommendedName>
</protein>
<evidence type="ECO:0000256" key="2">
    <source>
        <dbReference type="RuleBase" id="RU004020"/>
    </source>
</evidence>
<dbReference type="PANTHER" id="PTHR10015:SF206">
    <property type="entry name" value="HSF-TYPE DNA-BINDING DOMAIN-CONTAINING PROTEIN"/>
    <property type="match status" value="1"/>
</dbReference>
<keyword evidence="3" id="KW-0175">Coiled coil</keyword>
<evidence type="ECO:0000259" key="4">
    <source>
        <dbReference type="SMART" id="SM00415"/>
    </source>
</evidence>
<dbReference type="SMART" id="SM00415">
    <property type="entry name" value="HSF"/>
    <property type="match status" value="1"/>
</dbReference>
<evidence type="ECO:0000313" key="5">
    <source>
        <dbReference type="EMBL" id="CAD8108358.1"/>
    </source>
</evidence>
<dbReference type="InterPro" id="IPR000232">
    <property type="entry name" value="HSF_DNA-bd"/>
</dbReference>
<feature type="domain" description="HSF-type DNA-binding" evidence="4">
    <location>
        <begin position="11"/>
        <end position="105"/>
    </location>
</feature>
<dbReference type="AlphaFoldDB" id="A0A8S1Q0J4"/>
<sequence length="238" mass="27845">MLIDTKDKNQRESKFLQVLYEILDNTNQDIVQWSDQGFFISSVQSFKTNLLPQYFKHNKYTSFLRQLNKYGFQIKEKQKDSVKFIHKIINQDKRELKKQSLIQKQENNLNIRDEIIDMRQELIKLQKQQTILKQQMEASKKLMGHLINSMSRFINVTTSTIEYSKAFSSLILSNLSKAVNNVSGDLLQHQIGAAKLAFPDFFSSNFITPTASLFGTPIPFYFSMLQELLFLRDNINNK</sequence>
<name>A0A8S1Q0J4_PARPR</name>
<dbReference type="GO" id="GO:0003700">
    <property type="term" value="F:DNA-binding transcription factor activity"/>
    <property type="evidence" value="ECO:0007669"/>
    <property type="project" value="InterPro"/>
</dbReference>
<dbReference type="Proteomes" id="UP000688137">
    <property type="component" value="Unassembled WGS sequence"/>
</dbReference>
<proteinExistence type="inferred from homology"/>
<evidence type="ECO:0000313" key="6">
    <source>
        <dbReference type="Proteomes" id="UP000688137"/>
    </source>
</evidence>
<dbReference type="EMBL" id="CAJJDM010000140">
    <property type="protein sequence ID" value="CAD8108358.1"/>
    <property type="molecule type" value="Genomic_DNA"/>
</dbReference>
<comment type="similarity">
    <text evidence="2">Belongs to the HSF family.</text>
</comment>
<dbReference type="Pfam" id="PF00447">
    <property type="entry name" value="HSF_DNA-bind"/>
    <property type="match status" value="1"/>
</dbReference>
<evidence type="ECO:0000256" key="1">
    <source>
        <dbReference type="ARBA" id="ARBA00023125"/>
    </source>
</evidence>
<feature type="coiled-coil region" evidence="3">
    <location>
        <begin position="108"/>
        <end position="135"/>
    </location>
</feature>
<evidence type="ECO:0000256" key="3">
    <source>
        <dbReference type="SAM" id="Coils"/>
    </source>
</evidence>